<sequence length="267" mass="30542">MSDTSEIWTGEAALYDQVRPSPPPVLVDILTQLINTPQPALVVDLGSGTGLSTLIWGERAQRVIGIEPNADMRNQAIHNAAKHPHVKHIGFQEGTSQQTGLPDRSVDIVTCSQSFHWMEPTSTLAEVARILRPGGLFAAYDYSWPPALGWEVELAYQEVDARFDALLRERELEQNLQRWPKEKHLERMRASGHFRFTRELLLHHIEHGNAERFMGMIMTNRYSHEFKLNTITEEEIGLTRLREAAQRYIGSEALPWYFSYKVRLGIK</sequence>
<keyword evidence="6" id="KW-1185">Reference proteome</keyword>
<reference evidence="5 6" key="1">
    <citation type="journal article" date="2021" name="Int. J. Syst. Evol. Microbiol.">
        <title>Reticulibacter mediterranei gen. nov., sp. nov., within the new family Reticulibacteraceae fam. nov., and Ktedonospora formicarum gen. nov., sp. nov., Ktedonobacter robiniae sp. nov., Dictyobacter formicarum sp. nov. and Dictyobacter arantiisoli sp. nov., belonging to the class Ktedonobacteria.</title>
        <authorList>
            <person name="Yabe S."/>
            <person name="Zheng Y."/>
            <person name="Wang C.M."/>
            <person name="Sakai Y."/>
            <person name="Abe K."/>
            <person name="Yokota A."/>
            <person name="Donadio S."/>
            <person name="Cavaletti L."/>
            <person name="Monciardini P."/>
        </authorList>
    </citation>
    <scope>NUCLEOTIDE SEQUENCE [LARGE SCALE GENOMIC DNA]</scope>
    <source>
        <strain evidence="5 6">SOSP1-30</strain>
    </source>
</reference>
<dbReference type="PANTHER" id="PTHR44942:SF4">
    <property type="entry name" value="METHYLTRANSFERASE TYPE 11 DOMAIN-CONTAINING PROTEIN"/>
    <property type="match status" value="1"/>
</dbReference>
<dbReference type="GO" id="GO:0032259">
    <property type="term" value="P:methylation"/>
    <property type="evidence" value="ECO:0007669"/>
    <property type="project" value="UniProtKB-KW"/>
</dbReference>
<dbReference type="Proteomes" id="UP000654345">
    <property type="component" value="Unassembled WGS sequence"/>
</dbReference>
<dbReference type="GO" id="GO:0008168">
    <property type="term" value="F:methyltransferase activity"/>
    <property type="evidence" value="ECO:0007669"/>
    <property type="project" value="UniProtKB-KW"/>
</dbReference>
<feature type="domain" description="Methyltransferase type 11" evidence="4">
    <location>
        <begin position="43"/>
        <end position="138"/>
    </location>
</feature>
<organism evidence="5 6">
    <name type="scientific">Ktedonobacter robiniae</name>
    <dbReference type="NCBI Taxonomy" id="2778365"/>
    <lineage>
        <taxon>Bacteria</taxon>
        <taxon>Bacillati</taxon>
        <taxon>Chloroflexota</taxon>
        <taxon>Ktedonobacteria</taxon>
        <taxon>Ktedonobacterales</taxon>
        <taxon>Ktedonobacteraceae</taxon>
        <taxon>Ktedonobacter</taxon>
    </lineage>
</organism>
<dbReference type="CDD" id="cd02440">
    <property type="entry name" value="AdoMet_MTases"/>
    <property type="match status" value="1"/>
</dbReference>
<dbReference type="EMBL" id="BNJG01000002">
    <property type="protein sequence ID" value="GHO57451.1"/>
    <property type="molecule type" value="Genomic_DNA"/>
</dbReference>
<dbReference type="InterPro" id="IPR013216">
    <property type="entry name" value="Methyltransf_11"/>
</dbReference>
<name>A0ABQ3UXM7_9CHLR</name>
<protein>
    <submittedName>
        <fullName evidence="5">Methyltransferase type 11</fullName>
    </submittedName>
</protein>
<comment type="similarity">
    <text evidence="1">Belongs to the methyltransferase superfamily.</text>
</comment>
<proteinExistence type="inferred from homology"/>
<gene>
    <name evidence="5" type="ORF">KSB_59260</name>
</gene>
<evidence type="ECO:0000259" key="4">
    <source>
        <dbReference type="Pfam" id="PF08241"/>
    </source>
</evidence>
<dbReference type="SUPFAM" id="SSF53335">
    <property type="entry name" value="S-adenosyl-L-methionine-dependent methyltransferases"/>
    <property type="match status" value="1"/>
</dbReference>
<evidence type="ECO:0000313" key="5">
    <source>
        <dbReference type="EMBL" id="GHO57451.1"/>
    </source>
</evidence>
<dbReference type="Pfam" id="PF08241">
    <property type="entry name" value="Methyltransf_11"/>
    <property type="match status" value="1"/>
</dbReference>
<keyword evidence="2 5" id="KW-0489">Methyltransferase</keyword>
<evidence type="ECO:0000256" key="3">
    <source>
        <dbReference type="ARBA" id="ARBA00022679"/>
    </source>
</evidence>
<dbReference type="RefSeq" id="WP_201373859.1">
    <property type="nucleotide sequence ID" value="NZ_BNJG01000002.1"/>
</dbReference>
<evidence type="ECO:0000313" key="6">
    <source>
        <dbReference type="Proteomes" id="UP000654345"/>
    </source>
</evidence>
<comment type="caution">
    <text evidence="5">The sequence shown here is derived from an EMBL/GenBank/DDBJ whole genome shotgun (WGS) entry which is preliminary data.</text>
</comment>
<keyword evidence="3" id="KW-0808">Transferase</keyword>
<evidence type="ECO:0000256" key="2">
    <source>
        <dbReference type="ARBA" id="ARBA00022603"/>
    </source>
</evidence>
<dbReference type="PANTHER" id="PTHR44942">
    <property type="entry name" value="METHYLTRANSF_11 DOMAIN-CONTAINING PROTEIN"/>
    <property type="match status" value="1"/>
</dbReference>
<accession>A0ABQ3UXM7</accession>
<dbReference type="InterPro" id="IPR029063">
    <property type="entry name" value="SAM-dependent_MTases_sf"/>
</dbReference>
<dbReference type="Gene3D" id="3.40.50.150">
    <property type="entry name" value="Vaccinia Virus protein VP39"/>
    <property type="match status" value="1"/>
</dbReference>
<evidence type="ECO:0000256" key="1">
    <source>
        <dbReference type="ARBA" id="ARBA00008361"/>
    </source>
</evidence>
<dbReference type="InterPro" id="IPR051052">
    <property type="entry name" value="Diverse_substrate_MTase"/>
</dbReference>